<comment type="subcellular location">
    <subcellularLocation>
        <location evidence="1">Membrane</location>
        <topology evidence="1">Multi-pass membrane protein</topology>
    </subcellularLocation>
</comment>
<dbReference type="SUPFAM" id="SSF81653">
    <property type="entry name" value="Calcium ATPase, transduction domain A"/>
    <property type="match status" value="1"/>
</dbReference>
<evidence type="ECO:0000256" key="1">
    <source>
        <dbReference type="ARBA" id="ARBA00004141"/>
    </source>
</evidence>
<evidence type="ECO:0000256" key="8">
    <source>
        <dbReference type="SAM" id="Phobius"/>
    </source>
</evidence>
<dbReference type="PRINTS" id="PR00119">
    <property type="entry name" value="CATATPASE"/>
</dbReference>
<keyword evidence="11" id="KW-1185">Reference proteome</keyword>
<dbReference type="Gene3D" id="3.40.50.1000">
    <property type="entry name" value="HAD superfamily/HAD-like"/>
    <property type="match status" value="1"/>
</dbReference>
<protein>
    <submittedName>
        <fullName evidence="10">HAD family hydrolase</fullName>
    </submittedName>
</protein>
<dbReference type="Proteomes" id="UP000290602">
    <property type="component" value="Unassembled WGS sequence"/>
</dbReference>
<dbReference type="PANTHER" id="PTHR42861">
    <property type="entry name" value="CALCIUM-TRANSPORTING ATPASE"/>
    <property type="match status" value="1"/>
</dbReference>
<keyword evidence="6 8" id="KW-1133">Transmembrane helix</keyword>
<dbReference type="InterPro" id="IPR023214">
    <property type="entry name" value="HAD_sf"/>
</dbReference>
<feature type="transmembrane region" description="Helical" evidence="8">
    <location>
        <begin position="676"/>
        <end position="694"/>
    </location>
</feature>
<feature type="transmembrane region" description="Helical" evidence="8">
    <location>
        <begin position="55"/>
        <end position="80"/>
    </location>
</feature>
<evidence type="ECO:0000256" key="6">
    <source>
        <dbReference type="ARBA" id="ARBA00022989"/>
    </source>
</evidence>
<keyword evidence="10" id="KW-0378">Hydrolase</keyword>
<evidence type="ECO:0000313" key="10">
    <source>
        <dbReference type="EMBL" id="RXI77930.1"/>
    </source>
</evidence>
<evidence type="ECO:0000256" key="2">
    <source>
        <dbReference type="ARBA" id="ARBA00022692"/>
    </source>
</evidence>
<keyword evidence="3" id="KW-0547">Nucleotide-binding</keyword>
<dbReference type="InterPro" id="IPR023299">
    <property type="entry name" value="ATPase_P-typ_cyto_dom_N"/>
</dbReference>
<sequence>MEHLTTFNATGLAAAQVAKRVTTDGPNDVPETPFSFPKAVLARLWEPSAWILEGALVLEIILGKTVQAGFILLMLLFAAIDGAIQAKRATTVLQSLAHQLTPTVTVKRDGTWQQRPTKDLVVGDLISLNRGDLVPADAEVLTHPLELNESSISGEANALTRDPGSTIFAGTEVLNGHALATVTQTGVNSRAGKTISLVNQSSSPGHLQRLLGKIIGYLALLDTVLAVILIGVALLRGENLITMLPFLAMLFIATIPIAMPSSFAVANSVEAKVLSQKHVLVSDLTGIQEAANLDLLLVDKTGTITANQPQVVQFTNLSALSDATLIQLAASATDPRHPSVIDQALRAYAAARQLTALVPQRFIPFTAATGYSSATVVTADTTFNLHLGGYTKLSALLSDDIPITVDFAAGRTVALTVNDALAGIFVLQDQPRPDSATAIQTIQHRGVQVMMLTGDNVRTAQAVAQQVGLTGQVVSFDHLDQVADPHQLAGIADVVPENKLAVVERFQQLGHVVGMTGDGVNDAPALKQAEVGIAVANATDLAKRAAKVVLLTPGLTALTTILDSGHRVYQRMMTWTITKLSRTAELTLLLTLGYLWLRHIPLALNAMILVAILNDVVTLVLGTDHTITTVQPEHWNLRRLSRLAGVLAGSWTIIGLLLMAILSASGIPTGQLSTVLYVYLITSAMLTILMTRTPHHWWQSQPSRPVMVAIGTNLALTIGLALTGWGVTAITVTLLVSTLVGTLLVSLLLDIGYVHLQRHDAL</sequence>
<dbReference type="InterPro" id="IPR023298">
    <property type="entry name" value="ATPase_P-typ_TM_dom_sf"/>
</dbReference>
<name>A0A4Q0VH13_9LACO</name>
<dbReference type="InterPro" id="IPR044492">
    <property type="entry name" value="P_typ_ATPase_HD_dom"/>
</dbReference>
<dbReference type="InterPro" id="IPR004014">
    <property type="entry name" value="ATPase_P-typ_cation-transptr_N"/>
</dbReference>
<evidence type="ECO:0000256" key="4">
    <source>
        <dbReference type="ARBA" id="ARBA00022840"/>
    </source>
</evidence>
<dbReference type="Gene3D" id="2.70.150.10">
    <property type="entry name" value="Calcium-transporting ATPase, cytoplasmic transduction domain A"/>
    <property type="match status" value="1"/>
</dbReference>
<dbReference type="InterPro" id="IPR008250">
    <property type="entry name" value="ATPase_P-typ_transduc_dom_A_sf"/>
</dbReference>
<dbReference type="GO" id="GO:0016887">
    <property type="term" value="F:ATP hydrolysis activity"/>
    <property type="evidence" value="ECO:0007669"/>
    <property type="project" value="InterPro"/>
</dbReference>
<keyword evidence="7 8" id="KW-0472">Membrane</keyword>
<reference evidence="10 11" key="1">
    <citation type="submission" date="2018-08" db="EMBL/GenBank/DDBJ databases">
        <title>Lactobacillus suantsai sp. nov., isolated from traditional fermented suan-tsai in Taiwan.</title>
        <authorList>
            <person name="Huang C.-H."/>
        </authorList>
    </citation>
    <scope>NUCLEOTIDE SEQUENCE [LARGE SCALE GENOMIC DNA]</scope>
    <source>
        <strain evidence="10 11">BCRC 12945</strain>
    </source>
</reference>
<dbReference type="SUPFAM" id="SSF56784">
    <property type="entry name" value="HAD-like"/>
    <property type="match status" value="1"/>
</dbReference>
<dbReference type="Gene3D" id="1.20.1110.10">
    <property type="entry name" value="Calcium-transporting ATPase, transmembrane domain"/>
    <property type="match status" value="1"/>
</dbReference>
<evidence type="ECO:0000256" key="5">
    <source>
        <dbReference type="ARBA" id="ARBA00022967"/>
    </source>
</evidence>
<dbReference type="InterPro" id="IPR059000">
    <property type="entry name" value="ATPase_P-type_domA"/>
</dbReference>
<dbReference type="SFLD" id="SFLDF00027">
    <property type="entry name" value="p-type_atpase"/>
    <property type="match status" value="1"/>
</dbReference>
<dbReference type="SFLD" id="SFLDG00002">
    <property type="entry name" value="C1.7:_P-type_atpase_like"/>
    <property type="match status" value="1"/>
</dbReference>
<feature type="transmembrane region" description="Helical" evidence="8">
    <location>
        <begin position="214"/>
        <end position="234"/>
    </location>
</feature>
<dbReference type="PRINTS" id="PR00120">
    <property type="entry name" value="HATPASE"/>
</dbReference>
<dbReference type="RefSeq" id="WP_129032904.1">
    <property type="nucleotide sequence ID" value="NZ_QXIL01000017.1"/>
</dbReference>
<comment type="caution">
    <text evidence="10">The sequence shown here is derived from an EMBL/GenBank/DDBJ whole genome shotgun (WGS) entry which is preliminary data.</text>
</comment>
<feature type="transmembrane region" description="Helical" evidence="8">
    <location>
        <begin position="603"/>
        <end position="622"/>
    </location>
</feature>
<dbReference type="AlphaFoldDB" id="A0A4Q0VH13"/>
<dbReference type="Pfam" id="PF00122">
    <property type="entry name" value="E1-E2_ATPase"/>
    <property type="match status" value="1"/>
</dbReference>
<gene>
    <name evidence="10" type="ORF">DXH47_08460</name>
</gene>
<dbReference type="NCBIfam" id="TIGR01494">
    <property type="entry name" value="ATPase_P-type"/>
    <property type="match status" value="2"/>
</dbReference>
<feature type="transmembrane region" description="Helical" evidence="8">
    <location>
        <begin position="706"/>
        <end position="728"/>
    </location>
</feature>
<organism evidence="10 11">
    <name type="scientific">Levilactobacillus suantsaii</name>
    <dbReference type="NCBI Taxonomy" id="2292255"/>
    <lineage>
        <taxon>Bacteria</taxon>
        <taxon>Bacillati</taxon>
        <taxon>Bacillota</taxon>
        <taxon>Bacilli</taxon>
        <taxon>Lactobacillales</taxon>
        <taxon>Lactobacillaceae</taxon>
        <taxon>Levilactobacillus</taxon>
    </lineage>
</organism>
<dbReference type="SUPFAM" id="SSF81665">
    <property type="entry name" value="Calcium ATPase, transmembrane domain M"/>
    <property type="match status" value="1"/>
</dbReference>
<dbReference type="GO" id="GO:0016020">
    <property type="term" value="C:membrane"/>
    <property type="evidence" value="ECO:0007669"/>
    <property type="project" value="UniProtKB-SubCell"/>
</dbReference>
<keyword evidence="5" id="KW-1278">Translocase</keyword>
<proteinExistence type="predicted"/>
<evidence type="ECO:0000256" key="7">
    <source>
        <dbReference type="ARBA" id="ARBA00023136"/>
    </source>
</evidence>
<dbReference type="Gene3D" id="3.40.1110.10">
    <property type="entry name" value="Calcium-transporting ATPase, cytoplasmic domain N"/>
    <property type="match status" value="1"/>
</dbReference>
<dbReference type="SMART" id="SM00831">
    <property type="entry name" value="Cation_ATPase_N"/>
    <property type="match status" value="1"/>
</dbReference>
<dbReference type="PROSITE" id="PS00154">
    <property type="entry name" value="ATPASE_E1_E2"/>
    <property type="match status" value="1"/>
</dbReference>
<dbReference type="SFLD" id="SFLDS00003">
    <property type="entry name" value="Haloacid_Dehalogenase"/>
    <property type="match status" value="1"/>
</dbReference>
<evidence type="ECO:0000313" key="11">
    <source>
        <dbReference type="Proteomes" id="UP000290602"/>
    </source>
</evidence>
<dbReference type="Pfam" id="PF00690">
    <property type="entry name" value="Cation_ATPase_N"/>
    <property type="match status" value="1"/>
</dbReference>
<dbReference type="EMBL" id="QXIL01000017">
    <property type="protein sequence ID" value="RXI77930.1"/>
    <property type="molecule type" value="Genomic_DNA"/>
</dbReference>
<keyword evidence="2 8" id="KW-0812">Transmembrane</keyword>
<dbReference type="GO" id="GO:0005524">
    <property type="term" value="F:ATP binding"/>
    <property type="evidence" value="ECO:0007669"/>
    <property type="project" value="UniProtKB-KW"/>
</dbReference>
<accession>A0A4Q0VH13</accession>
<feature type="transmembrane region" description="Helical" evidence="8">
    <location>
        <begin position="643"/>
        <end position="664"/>
    </location>
</feature>
<evidence type="ECO:0000259" key="9">
    <source>
        <dbReference type="SMART" id="SM00831"/>
    </source>
</evidence>
<dbReference type="InterPro" id="IPR036412">
    <property type="entry name" value="HAD-like_sf"/>
</dbReference>
<evidence type="ECO:0000256" key="3">
    <source>
        <dbReference type="ARBA" id="ARBA00022741"/>
    </source>
</evidence>
<feature type="transmembrane region" description="Helical" evidence="8">
    <location>
        <begin position="240"/>
        <end position="259"/>
    </location>
</feature>
<feature type="domain" description="Cation-transporting P-type ATPase N-terminal" evidence="9">
    <location>
        <begin position="1"/>
        <end position="64"/>
    </location>
</feature>
<feature type="transmembrane region" description="Helical" evidence="8">
    <location>
        <begin position="734"/>
        <end position="756"/>
    </location>
</feature>
<dbReference type="InterPro" id="IPR018303">
    <property type="entry name" value="ATPase_P-typ_P_site"/>
</dbReference>
<dbReference type="OrthoDB" id="9813266at2"/>
<dbReference type="InterPro" id="IPR001757">
    <property type="entry name" value="P_typ_ATPase"/>
</dbReference>
<dbReference type="Pfam" id="PF00702">
    <property type="entry name" value="Hydrolase"/>
    <property type="match status" value="1"/>
</dbReference>
<keyword evidence="4" id="KW-0067">ATP-binding</keyword>